<evidence type="ECO:0000256" key="4">
    <source>
        <dbReference type="ARBA" id="ARBA00012949"/>
    </source>
</evidence>
<dbReference type="AlphaFoldDB" id="A0A160P904"/>
<evidence type="ECO:0000313" key="14">
    <source>
        <dbReference type="EMBL" id="BAU87443.1"/>
    </source>
</evidence>
<keyword evidence="9 13" id="KW-0472">Membrane</keyword>
<dbReference type="Proteomes" id="UP000217676">
    <property type="component" value="Chromosome"/>
</dbReference>
<evidence type="ECO:0000256" key="12">
    <source>
        <dbReference type="ARBA" id="ARBA00047816"/>
    </source>
</evidence>
<sequence length="130" mass="13556">MRTEALVFAGTAGFFLVVDVLYAVWSREPAGTAALTVAFLMASLVSFFSARTHRAIGLRPEDRPDGEVKERSGPLALFSPGSGWPVLIALGGAVLALGLVFGLWLALIGLGLFAAGVGGLVFQYATDDEA</sequence>
<evidence type="ECO:0000256" key="8">
    <source>
        <dbReference type="ARBA" id="ARBA00022989"/>
    </source>
</evidence>
<name>A0A160P904_STRLU</name>
<keyword evidence="15" id="KW-1185">Reference proteome</keyword>
<evidence type="ECO:0000256" key="1">
    <source>
        <dbReference type="ARBA" id="ARBA00002536"/>
    </source>
</evidence>
<gene>
    <name evidence="14" type="ORF">SLA_6577</name>
</gene>
<feature type="transmembrane region" description="Helical" evidence="13">
    <location>
        <begin position="31"/>
        <end position="50"/>
    </location>
</feature>
<evidence type="ECO:0000256" key="5">
    <source>
        <dbReference type="ARBA" id="ARBA00022475"/>
    </source>
</evidence>
<evidence type="ECO:0000256" key="7">
    <source>
        <dbReference type="ARBA" id="ARBA00022967"/>
    </source>
</evidence>
<dbReference type="Pfam" id="PF12270">
    <property type="entry name" value="Cyt_c_ox_IV"/>
    <property type="match status" value="1"/>
</dbReference>
<evidence type="ECO:0000256" key="3">
    <source>
        <dbReference type="ARBA" id="ARBA00006870"/>
    </source>
</evidence>
<protein>
    <recommendedName>
        <fullName evidence="4">cytochrome-c oxidase</fullName>
        <ecNumber evidence="4">7.1.1.9</ecNumber>
    </recommendedName>
    <alternativeName>
        <fullName evidence="11">Cytochrome aa3 subunit 4</fullName>
    </alternativeName>
    <alternativeName>
        <fullName evidence="10">Cytochrome c oxidase polypeptide IV</fullName>
    </alternativeName>
</protein>
<dbReference type="GO" id="GO:0022900">
    <property type="term" value="P:electron transport chain"/>
    <property type="evidence" value="ECO:0007669"/>
    <property type="project" value="InterPro"/>
</dbReference>
<evidence type="ECO:0000256" key="13">
    <source>
        <dbReference type="SAM" id="Phobius"/>
    </source>
</evidence>
<dbReference type="KEGG" id="slau:SLA_6577"/>
<dbReference type="EMBL" id="AP017424">
    <property type="protein sequence ID" value="BAU87443.1"/>
    <property type="molecule type" value="Genomic_DNA"/>
</dbReference>
<accession>A0A160P904</accession>
<dbReference type="GO" id="GO:0005886">
    <property type="term" value="C:plasma membrane"/>
    <property type="evidence" value="ECO:0007669"/>
    <property type="project" value="UniProtKB-SubCell"/>
</dbReference>
<dbReference type="RefSeq" id="WP_359876789.1">
    <property type="nucleotide sequence ID" value="NZ_JBEYHT010000021.1"/>
</dbReference>
<keyword evidence="6 13" id="KW-0812">Transmembrane</keyword>
<keyword evidence="8 13" id="KW-1133">Transmembrane helix</keyword>
<evidence type="ECO:0000313" key="15">
    <source>
        <dbReference type="Proteomes" id="UP000217676"/>
    </source>
</evidence>
<keyword evidence="7" id="KW-1278">Translocase</keyword>
<feature type="transmembrane region" description="Helical" evidence="13">
    <location>
        <begin position="5"/>
        <end position="25"/>
    </location>
</feature>
<comment type="subcellular location">
    <subcellularLocation>
        <location evidence="2">Cell membrane</location>
        <topology evidence="2">Multi-pass membrane protein</topology>
    </subcellularLocation>
</comment>
<comment type="function">
    <text evidence="1">Part of cytochrome c oxidase, its function is unknown.</text>
</comment>
<dbReference type="PIRSF" id="PIRSF017385">
    <property type="entry name" value="CtaF"/>
    <property type="match status" value="1"/>
</dbReference>
<evidence type="ECO:0000256" key="2">
    <source>
        <dbReference type="ARBA" id="ARBA00004651"/>
    </source>
</evidence>
<evidence type="ECO:0000256" key="9">
    <source>
        <dbReference type="ARBA" id="ARBA00023136"/>
    </source>
</evidence>
<evidence type="ECO:0000256" key="11">
    <source>
        <dbReference type="ARBA" id="ARBA00031401"/>
    </source>
</evidence>
<feature type="transmembrane region" description="Helical" evidence="13">
    <location>
        <begin position="103"/>
        <end position="125"/>
    </location>
</feature>
<dbReference type="GO" id="GO:0004129">
    <property type="term" value="F:cytochrome-c oxidase activity"/>
    <property type="evidence" value="ECO:0007669"/>
    <property type="project" value="UniProtKB-EC"/>
</dbReference>
<dbReference type="InterPro" id="IPR021050">
    <property type="entry name" value="Cyt_c_oxidase_su4_actinobac"/>
</dbReference>
<comment type="similarity">
    <text evidence="3">Belongs to the cytochrome c oxidase bacterial subunit CtaF family.</text>
</comment>
<reference evidence="14 15" key="1">
    <citation type="journal article" date="2016" name="Genome Announc.">
        <title>Complete Genome Sequence of Thiostrepton-Producing Streptomyces laurentii ATCC 31255.</title>
        <authorList>
            <person name="Doi K."/>
            <person name="Fujino Y."/>
            <person name="Nagayoshi Y."/>
            <person name="Ohshima T."/>
            <person name="Ogata S."/>
        </authorList>
    </citation>
    <scope>NUCLEOTIDE SEQUENCE [LARGE SCALE GENOMIC DNA]</scope>
    <source>
        <strain evidence="14 15">ATCC 31255</strain>
    </source>
</reference>
<proteinExistence type="inferred from homology"/>
<comment type="catalytic activity">
    <reaction evidence="12">
        <text>4 Fe(II)-[cytochrome c] + O2 + 8 H(+)(in) = 4 Fe(III)-[cytochrome c] + 2 H2O + 4 H(+)(out)</text>
        <dbReference type="Rhea" id="RHEA:11436"/>
        <dbReference type="Rhea" id="RHEA-COMP:10350"/>
        <dbReference type="Rhea" id="RHEA-COMP:14399"/>
        <dbReference type="ChEBI" id="CHEBI:15377"/>
        <dbReference type="ChEBI" id="CHEBI:15378"/>
        <dbReference type="ChEBI" id="CHEBI:15379"/>
        <dbReference type="ChEBI" id="CHEBI:29033"/>
        <dbReference type="ChEBI" id="CHEBI:29034"/>
        <dbReference type="EC" id="7.1.1.9"/>
    </reaction>
</comment>
<dbReference type="EC" id="7.1.1.9" evidence="4"/>
<evidence type="ECO:0000256" key="6">
    <source>
        <dbReference type="ARBA" id="ARBA00022692"/>
    </source>
</evidence>
<keyword evidence="5" id="KW-1003">Cell membrane</keyword>
<organism evidence="14 15">
    <name type="scientific">Streptomyces laurentii</name>
    <dbReference type="NCBI Taxonomy" id="39478"/>
    <lineage>
        <taxon>Bacteria</taxon>
        <taxon>Bacillati</taxon>
        <taxon>Actinomycetota</taxon>
        <taxon>Actinomycetes</taxon>
        <taxon>Kitasatosporales</taxon>
        <taxon>Streptomycetaceae</taxon>
        <taxon>Streptomyces</taxon>
    </lineage>
</organism>
<evidence type="ECO:0000256" key="10">
    <source>
        <dbReference type="ARBA" id="ARBA00031366"/>
    </source>
</evidence>
<feature type="transmembrane region" description="Helical" evidence="13">
    <location>
        <begin position="75"/>
        <end position="97"/>
    </location>
</feature>